<comment type="subcellular location">
    <subcellularLocation>
        <location evidence="1 10">Cell outer membrane</location>
        <topology evidence="1 10">Multi-pass membrane protein</topology>
    </subcellularLocation>
</comment>
<keyword evidence="16" id="KW-1185">Reference proteome</keyword>
<comment type="similarity">
    <text evidence="10 11">Belongs to the TonB-dependent receptor family.</text>
</comment>
<keyword evidence="5 12" id="KW-0732">Signal</keyword>
<organism evidence="15 16">
    <name type="scientific">Oligosphaera ethanolica</name>
    <dbReference type="NCBI Taxonomy" id="760260"/>
    <lineage>
        <taxon>Bacteria</taxon>
        <taxon>Pseudomonadati</taxon>
        <taxon>Lentisphaerota</taxon>
        <taxon>Oligosphaeria</taxon>
        <taxon>Oligosphaerales</taxon>
        <taxon>Oligosphaeraceae</taxon>
        <taxon>Oligosphaera</taxon>
    </lineage>
</organism>
<evidence type="ECO:0000256" key="7">
    <source>
        <dbReference type="ARBA" id="ARBA00023136"/>
    </source>
</evidence>
<evidence type="ECO:0000259" key="13">
    <source>
        <dbReference type="Pfam" id="PF00593"/>
    </source>
</evidence>
<dbReference type="GO" id="GO:0009279">
    <property type="term" value="C:cell outer membrane"/>
    <property type="evidence" value="ECO:0007669"/>
    <property type="project" value="UniProtKB-SubCell"/>
</dbReference>
<evidence type="ECO:0000256" key="11">
    <source>
        <dbReference type="RuleBase" id="RU003357"/>
    </source>
</evidence>
<feature type="chain" id="PRO_5041958393" evidence="12">
    <location>
        <begin position="24"/>
        <end position="700"/>
    </location>
</feature>
<dbReference type="GO" id="GO:0044718">
    <property type="term" value="P:siderophore transmembrane transport"/>
    <property type="evidence" value="ECO:0007669"/>
    <property type="project" value="TreeGrafter"/>
</dbReference>
<proteinExistence type="inferred from homology"/>
<dbReference type="InterPro" id="IPR036942">
    <property type="entry name" value="Beta-barrel_TonB_sf"/>
</dbReference>
<keyword evidence="3 10" id="KW-1134">Transmembrane beta strand</keyword>
<keyword evidence="6 11" id="KW-0798">TonB box</keyword>
<keyword evidence="2 10" id="KW-0813">Transport</keyword>
<sequence length="700" mass="77470">MNAYVFRRAITLALLSSAVICGAQTNSAETTGPSQPLDMGAMTVTARGRETLVSQTPGGIGIVDAERAFLDQPLSISDLTRRIPGVSKSGDAHWGAEINIRGMARNRIVFLIDGQRVNTATDVGIQFGLMLPDDIERVEVLKGPVSELYGSGSLGGVVNVITRKGQFSDQPEIHGGLSLSASSNPDGFSSYTRLAYSDKSFWLHVAGGYRDYNSYDDGAHDEVPHSYAEDEQGSLKAGLKWDSANVTEISLSRYYADCIGVPGSEGLPGNATRVVLPRTVMENISLKHSFTPQSDIWEESSLLVYYQKIERDVSIDRFTYAPTAAWPRPYQLWPGAEHTTYGLHWNNLLTIADHSIATGIDAWRWEYNGYRRRQLELPNGSFRFVDDTPMADSSQLVIGLFAEDDWRLNDQFSINVGARVDRVMADSDKLYGPAPANALLRDSSDMDDWSWSAHLGLTWRLNPAWSMTLLGSRAYRVPDIMDRFKYIALSGTSALYGNPNLDPEDSLFLEYGVHYHGDAVSASFSAWVNRVDNLVVAAPHPNNTSDQLMANVDEALLKGLELNAQWRFAPGWTTYGCMAWMEGDNQSTDTYLRDNPPLNGLAGLRYEHNRGWWAECEVEGAAKQDHNAPGYDECDAWLTLNARVGYRFMLGNTSHALLLAATNLANAEYVNYLSSVRGNNSALAYNEPGRNLTLAWKMDF</sequence>
<dbReference type="Pfam" id="PF07715">
    <property type="entry name" value="Plug"/>
    <property type="match status" value="1"/>
</dbReference>
<evidence type="ECO:0000313" key="16">
    <source>
        <dbReference type="Proteomes" id="UP001238163"/>
    </source>
</evidence>
<gene>
    <name evidence="15" type="ORF">J3R75_003232</name>
</gene>
<dbReference type="InterPro" id="IPR000531">
    <property type="entry name" value="Beta-barrel_TonB"/>
</dbReference>
<evidence type="ECO:0000256" key="10">
    <source>
        <dbReference type="PROSITE-ProRule" id="PRU01360"/>
    </source>
</evidence>
<feature type="domain" description="TonB-dependent receptor-like beta-barrel" evidence="13">
    <location>
        <begin position="279"/>
        <end position="664"/>
    </location>
</feature>
<dbReference type="PROSITE" id="PS52016">
    <property type="entry name" value="TONB_DEPENDENT_REC_3"/>
    <property type="match status" value="1"/>
</dbReference>
<evidence type="ECO:0000256" key="3">
    <source>
        <dbReference type="ARBA" id="ARBA00022452"/>
    </source>
</evidence>
<accession>A0AAE3VIN9</accession>
<keyword evidence="8 15" id="KW-0675">Receptor</keyword>
<dbReference type="PANTHER" id="PTHR30069">
    <property type="entry name" value="TONB-DEPENDENT OUTER MEMBRANE RECEPTOR"/>
    <property type="match status" value="1"/>
</dbReference>
<evidence type="ECO:0000256" key="2">
    <source>
        <dbReference type="ARBA" id="ARBA00022448"/>
    </source>
</evidence>
<keyword evidence="9 10" id="KW-0998">Cell outer membrane</keyword>
<dbReference type="Gene3D" id="2.40.170.20">
    <property type="entry name" value="TonB-dependent receptor, beta-barrel domain"/>
    <property type="match status" value="1"/>
</dbReference>
<keyword evidence="7 10" id="KW-0472">Membrane</keyword>
<keyword evidence="4 10" id="KW-0812">Transmembrane</keyword>
<dbReference type="InterPro" id="IPR037066">
    <property type="entry name" value="Plug_dom_sf"/>
</dbReference>
<dbReference type="SUPFAM" id="SSF56935">
    <property type="entry name" value="Porins"/>
    <property type="match status" value="1"/>
</dbReference>
<feature type="domain" description="TonB-dependent receptor plug" evidence="14">
    <location>
        <begin position="54"/>
        <end position="157"/>
    </location>
</feature>
<dbReference type="RefSeq" id="WP_307263459.1">
    <property type="nucleotide sequence ID" value="NZ_JAUSVL010000001.1"/>
</dbReference>
<dbReference type="PANTHER" id="PTHR30069:SF29">
    <property type="entry name" value="HEMOGLOBIN AND HEMOGLOBIN-HAPTOGLOBIN-BINDING PROTEIN 1-RELATED"/>
    <property type="match status" value="1"/>
</dbReference>
<dbReference type="Proteomes" id="UP001238163">
    <property type="component" value="Unassembled WGS sequence"/>
</dbReference>
<dbReference type="CDD" id="cd01347">
    <property type="entry name" value="ligand_gated_channel"/>
    <property type="match status" value="1"/>
</dbReference>
<dbReference type="AlphaFoldDB" id="A0AAE3VIN9"/>
<evidence type="ECO:0000256" key="6">
    <source>
        <dbReference type="ARBA" id="ARBA00023077"/>
    </source>
</evidence>
<dbReference type="GO" id="GO:0015344">
    <property type="term" value="F:siderophore uptake transmembrane transporter activity"/>
    <property type="evidence" value="ECO:0007669"/>
    <property type="project" value="TreeGrafter"/>
</dbReference>
<comment type="caution">
    <text evidence="15">The sequence shown here is derived from an EMBL/GenBank/DDBJ whole genome shotgun (WGS) entry which is preliminary data.</text>
</comment>
<evidence type="ECO:0000256" key="4">
    <source>
        <dbReference type="ARBA" id="ARBA00022692"/>
    </source>
</evidence>
<evidence type="ECO:0000313" key="15">
    <source>
        <dbReference type="EMBL" id="MDQ0291125.1"/>
    </source>
</evidence>
<dbReference type="EMBL" id="JAUSVL010000001">
    <property type="protein sequence ID" value="MDQ0291125.1"/>
    <property type="molecule type" value="Genomic_DNA"/>
</dbReference>
<evidence type="ECO:0000256" key="1">
    <source>
        <dbReference type="ARBA" id="ARBA00004571"/>
    </source>
</evidence>
<dbReference type="InterPro" id="IPR039426">
    <property type="entry name" value="TonB-dep_rcpt-like"/>
</dbReference>
<evidence type="ECO:0000256" key="12">
    <source>
        <dbReference type="SAM" id="SignalP"/>
    </source>
</evidence>
<dbReference type="Pfam" id="PF00593">
    <property type="entry name" value="TonB_dep_Rec_b-barrel"/>
    <property type="match status" value="1"/>
</dbReference>
<protein>
    <submittedName>
        <fullName evidence="15">Hemoglobin/transferrin/lactoferrin receptor protein</fullName>
    </submittedName>
</protein>
<evidence type="ECO:0000256" key="8">
    <source>
        <dbReference type="ARBA" id="ARBA00023170"/>
    </source>
</evidence>
<feature type="signal peptide" evidence="12">
    <location>
        <begin position="1"/>
        <end position="23"/>
    </location>
</feature>
<evidence type="ECO:0000259" key="14">
    <source>
        <dbReference type="Pfam" id="PF07715"/>
    </source>
</evidence>
<reference evidence="15" key="1">
    <citation type="submission" date="2023-07" db="EMBL/GenBank/DDBJ databases">
        <title>Genomic Encyclopedia of Type Strains, Phase IV (KMG-IV): sequencing the most valuable type-strain genomes for metagenomic binning, comparative biology and taxonomic classification.</title>
        <authorList>
            <person name="Goeker M."/>
        </authorList>
    </citation>
    <scope>NUCLEOTIDE SEQUENCE</scope>
    <source>
        <strain evidence="15">DSM 24202</strain>
    </source>
</reference>
<dbReference type="Gene3D" id="2.170.130.10">
    <property type="entry name" value="TonB-dependent receptor, plug domain"/>
    <property type="match status" value="1"/>
</dbReference>
<dbReference type="InterPro" id="IPR012910">
    <property type="entry name" value="Plug_dom"/>
</dbReference>
<name>A0AAE3VIN9_9BACT</name>
<evidence type="ECO:0000256" key="5">
    <source>
        <dbReference type="ARBA" id="ARBA00022729"/>
    </source>
</evidence>
<evidence type="ECO:0000256" key="9">
    <source>
        <dbReference type="ARBA" id="ARBA00023237"/>
    </source>
</evidence>